<evidence type="ECO:0000313" key="6">
    <source>
        <dbReference type="Proteomes" id="UP001203338"/>
    </source>
</evidence>
<dbReference type="NCBIfam" id="NF003720">
    <property type="entry name" value="PRK05329.1-3"/>
    <property type="match status" value="1"/>
</dbReference>
<keyword evidence="2" id="KW-0288">FMN</keyword>
<feature type="domain" description="FAD-dependent oxidoreductase 2 FAD-binding" evidence="4">
    <location>
        <begin position="4"/>
        <end position="403"/>
    </location>
</feature>
<evidence type="ECO:0000256" key="2">
    <source>
        <dbReference type="ARBA" id="ARBA00022643"/>
    </source>
</evidence>
<dbReference type="Proteomes" id="UP001203338">
    <property type="component" value="Unassembled WGS sequence"/>
</dbReference>
<organism evidence="5 6">
    <name type="scientific">Parendozoicomonas callyspongiae</name>
    <dbReference type="NCBI Taxonomy" id="2942213"/>
    <lineage>
        <taxon>Bacteria</taxon>
        <taxon>Pseudomonadati</taxon>
        <taxon>Pseudomonadota</taxon>
        <taxon>Gammaproteobacteria</taxon>
        <taxon>Oceanospirillales</taxon>
        <taxon>Endozoicomonadaceae</taxon>
        <taxon>Parendozoicomonas</taxon>
    </lineage>
</organism>
<keyword evidence="1" id="KW-0285">Flavoprotein</keyword>
<dbReference type="NCBIfam" id="TIGR03378">
    <property type="entry name" value="glycerol3P_GlpB"/>
    <property type="match status" value="1"/>
</dbReference>
<dbReference type="Gene3D" id="3.50.50.60">
    <property type="entry name" value="FAD/NAD(P)-binding domain"/>
    <property type="match status" value="1"/>
</dbReference>
<dbReference type="InterPro" id="IPR036188">
    <property type="entry name" value="FAD/NAD-bd_sf"/>
</dbReference>
<evidence type="ECO:0000313" key="5">
    <source>
        <dbReference type="EMBL" id="MCL6271670.1"/>
    </source>
</evidence>
<evidence type="ECO:0000256" key="3">
    <source>
        <dbReference type="ARBA" id="ARBA00023002"/>
    </source>
</evidence>
<comment type="caution">
    <text evidence="5">The sequence shown here is derived from an EMBL/GenBank/DDBJ whole genome shotgun (WGS) entry which is preliminary data.</text>
</comment>
<dbReference type="RefSeq" id="WP_249701307.1">
    <property type="nucleotide sequence ID" value="NZ_JAMFLX010000030.1"/>
</dbReference>
<sequence>MKHDCLVIGGGLAGLTAGIRCAEAGLKVTVLSSGESALTFSSGAIDVLGMDTSGMPVRHPFQGIGRLIVEQPDHPYALLGGNSVYRALDWFQGQVAETGLKLVTAKILEENHWRLTAAGALRPAWLSQPTAGTLDWDFDEIRRVVFVNFTGFLDFMPELASAGLKTNKAFEHVCVSSLNITLPLENGSGATADTMRSTQLARAIGESDIELISSTLLEKVGDADLVAMPACLNVAGRNWLEELRRRTGLNIIEVATLPPSVHGIGLLRALRSRFAALGGFYVPAVPVKQGVVSNGRVESVQTPDDILEANHYILTTGSYFSKGMTSKQQGVSEPVFGLDMQASEEFCDSRFLAREGHGFNRTGVVFNKHLQPSINGQSIENLHVAGALLAGYDPIIEGSGGGVAISTAWKAAGEVIEKMGL</sequence>
<protein>
    <submittedName>
        <fullName evidence="5">Glycerol-3-phosphate dehydrogenase subunit GlpB</fullName>
        <ecNumber evidence="5">1.1.5.3</ecNumber>
    </submittedName>
</protein>
<dbReference type="GO" id="GO:0004368">
    <property type="term" value="F:glycerol-3-phosphate dehydrogenase (quinone) activity"/>
    <property type="evidence" value="ECO:0007669"/>
    <property type="project" value="UniProtKB-EC"/>
</dbReference>
<dbReference type="EMBL" id="JAMFLX010000030">
    <property type="protein sequence ID" value="MCL6271670.1"/>
    <property type="molecule type" value="Genomic_DNA"/>
</dbReference>
<dbReference type="EC" id="1.1.5.3" evidence="5"/>
<dbReference type="InterPro" id="IPR003953">
    <property type="entry name" value="FAD-dep_OxRdtase_2_FAD-bd"/>
</dbReference>
<proteinExistence type="predicted"/>
<keyword evidence="6" id="KW-1185">Reference proteome</keyword>
<dbReference type="InterPro" id="IPR009158">
    <property type="entry name" value="G3P_DH_GlpB_su"/>
</dbReference>
<evidence type="ECO:0000259" key="4">
    <source>
        <dbReference type="Pfam" id="PF00890"/>
    </source>
</evidence>
<dbReference type="Pfam" id="PF00890">
    <property type="entry name" value="FAD_binding_2"/>
    <property type="match status" value="1"/>
</dbReference>
<accession>A0ABT0PJU9</accession>
<dbReference type="SUPFAM" id="SSF51905">
    <property type="entry name" value="FAD/NAD(P)-binding domain"/>
    <property type="match status" value="1"/>
</dbReference>
<reference evidence="5 6" key="1">
    <citation type="submission" date="2022-05" db="EMBL/GenBank/DDBJ databases">
        <authorList>
            <person name="Park J.-S."/>
        </authorList>
    </citation>
    <scope>NUCLEOTIDE SEQUENCE [LARGE SCALE GENOMIC DNA]</scope>
    <source>
        <strain evidence="5 6">2012CJ34-2</strain>
    </source>
</reference>
<keyword evidence="3 5" id="KW-0560">Oxidoreductase</keyword>
<evidence type="ECO:0000256" key="1">
    <source>
        <dbReference type="ARBA" id="ARBA00022630"/>
    </source>
</evidence>
<name>A0ABT0PJU9_9GAMM</name>
<gene>
    <name evidence="5" type="primary">glpB</name>
    <name evidence="5" type="ORF">M3P05_17265</name>
</gene>
<dbReference type="PIRSF" id="PIRSF000141">
    <property type="entry name" value="Anaerobic_G3P_dh"/>
    <property type="match status" value="1"/>
</dbReference>